<keyword evidence="14" id="KW-0732">Signal</keyword>
<keyword evidence="7" id="KW-0081">Bacteriolytic enzyme</keyword>
<dbReference type="InterPro" id="IPR002053">
    <property type="entry name" value="Glyco_hydro_25"/>
</dbReference>
<dbReference type="InterPro" id="IPR017853">
    <property type="entry name" value="GH"/>
</dbReference>
<evidence type="ECO:0000256" key="4">
    <source>
        <dbReference type="ARBA" id="ARBA00012732"/>
    </source>
</evidence>
<evidence type="ECO:0000256" key="11">
    <source>
        <dbReference type="ARBA" id="ARBA00055588"/>
    </source>
</evidence>
<evidence type="ECO:0000256" key="9">
    <source>
        <dbReference type="ARBA" id="ARBA00023157"/>
    </source>
</evidence>
<evidence type="ECO:0000256" key="10">
    <source>
        <dbReference type="ARBA" id="ARBA00023295"/>
    </source>
</evidence>
<evidence type="ECO:0000256" key="14">
    <source>
        <dbReference type="SAM" id="SignalP"/>
    </source>
</evidence>
<feature type="signal peptide" evidence="14">
    <location>
        <begin position="1"/>
        <end position="16"/>
    </location>
</feature>
<proteinExistence type="inferred from homology"/>
<dbReference type="AlphaFoldDB" id="A0A3A2ZM68"/>
<keyword evidence="9" id="KW-1015">Disulfide bond</keyword>
<dbReference type="SMART" id="SM00641">
    <property type="entry name" value="Glyco_25"/>
    <property type="match status" value="1"/>
</dbReference>
<dbReference type="GO" id="GO:0031640">
    <property type="term" value="P:killing of cells of another organism"/>
    <property type="evidence" value="ECO:0007669"/>
    <property type="project" value="UniProtKB-KW"/>
</dbReference>
<dbReference type="GO" id="GO:0016998">
    <property type="term" value="P:cell wall macromolecule catabolic process"/>
    <property type="evidence" value="ECO:0007669"/>
    <property type="project" value="InterPro"/>
</dbReference>
<keyword evidence="6" id="KW-0929">Antimicrobial</keyword>
<evidence type="ECO:0000256" key="12">
    <source>
        <dbReference type="ARBA" id="ARBA00073159"/>
    </source>
</evidence>
<evidence type="ECO:0000256" key="1">
    <source>
        <dbReference type="ARBA" id="ARBA00000632"/>
    </source>
</evidence>
<dbReference type="GO" id="GO:0005576">
    <property type="term" value="C:extracellular region"/>
    <property type="evidence" value="ECO:0007669"/>
    <property type="project" value="UniProtKB-SubCell"/>
</dbReference>
<dbReference type="PROSITE" id="PS51904">
    <property type="entry name" value="GLYCOSYL_HYDROL_F25_2"/>
    <property type="match status" value="1"/>
</dbReference>
<reference evidence="16" key="1">
    <citation type="submission" date="2017-02" db="EMBL/GenBank/DDBJ databases">
        <authorList>
            <person name="Tafer H."/>
            <person name="Lopandic K."/>
        </authorList>
    </citation>
    <scope>NUCLEOTIDE SEQUENCE [LARGE SCALE GENOMIC DNA]</scope>
    <source>
        <strain evidence="16">CBS 366.77</strain>
    </source>
</reference>
<dbReference type="GO" id="GO:0009253">
    <property type="term" value="P:peptidoglycan catabolic process"/>
    <property type="evidence" value="ECO:0007669"/>
    <property type="project" value="InterPro"/>
</dbReference>
<sequence length="234" mass="25091">MKLATLSLLSASLATASPTFDKRASGVQGFDISHYQPNVDYAGAYKAGARFVIIKATENTNYVDSSFSTHYNGATNAGLIRGGYHFAVPSSSSGSAQAEYFLAHGGGWSDDGITLPGMLDMEYNPYGDDSCYGLSAGDMVSWIKDFADTYNSKAGRYPMIYTTADWWNTCTGGATDFSQDCPLVLARYASSPGSVPGGWPTQSFWQNSDSYEFGGDSDIWNGSEDNLKKFAKGG</sequence>
<keyword evidence="8" id="KW-0378">Hydrolase</keyword>
<dbReference type="EC" id="3.2.1.17" evidence="4"/>
<keyword evidence="10" id="KW-0326">Glycosidase</keyword>
<organism evidence="15 16">
    <name type="scientific">Aspergillus sclerotialis</name>
    <dbReference type="NCBI Taxonomy" id="2070753"/>
    <lineage>
        <taxon>Eukaryota</taxon>
        <taxon>Fungi</taxon>
        <taxon>Dikarya</taxon>
        <taxon>Ascomycota</taxon>
        <taxon>Pezizomycotina</taxon>
        <taxon>Eurotiomycetes</taxon>
        <taxon>Eurotiomycetidae</taxon>
        <taxon>Eurotiales</taxon>
        <taxon>Aspergillaceae</taxon>
        <taxon>Aspergillus</taxon>
        <taxon>Aspergillus subgen. Polypaecilum</taxon>
    </lineage>
</organism>
<keyword evidence="16" id="KW-1185">Reference proteome</keyword>
<comment type="similarity">
    <text evidence="3">Belongs to the glycosyl hydrolase 25 family.</text>
</comment>
<dbReference type="Pfam" id="PF01183">
    <property type="entry name" value="Glyco_hydro_25"/>
    <property type="match status" value="1"/>
</dbReference>
<evidence type="ECO:0000256" key="6">
    <source>
        <dbReference type="ARBA" id="ARBA00022529"/>
    </source>
</evidence>
<dbReference type="GO" id="GO:0016052">
    <property type="term" value="P:carbohydrate catabolic process"/>
    <property type="evidence" value="ECO:0007669"/>
    <property type="project" value="TreeGrafter"/>
</dbReference>
<evidence type="ECO:0000256" key="13">
    <source>
        <dbReference type="ARBA" id="ARBA00075474"/>
    </source>
</evidence>
<comment type="subcellular location">
    <subcellularLocation>
        <location evidence="2">Secreted</location>
    </subcellularLocation>
</comment>
<dbReference type="EMBL" id="MVGC01000093">
    <property type="protein sequence ID" value="RJE24126.1"/>
    <property type="molecule type" value="Genomic_DNA"/>
</dbReference>
<dbReference type="InterPro" id="IPR018077">
    <property type="entry name" value="Glyco_hydro_fam25_subgr"/>
</dbReference>
<gene>
    <name evidence="15" type="ORF">PHISCL_03561</name>
</gene>
<evidence type="ECO:0000313" key="15">
    <source>
        <dbReference type="EMBL" id="RJE24126.1"/>
    </source>
</evidence>
<protein>
    <recommendedName>
        <fullName evidence="12">N,O-diacetylmuramidase</fullName>
        <ecNumber evidence="4">3.2.1.17</ecNumber>
    </recommendedName>
    <alternativeName>
        <fullName evidence="13">Lysozyme CH</fullName>
    </alternativeName>
</protein>
<dbReference type="GO" id="GO:0042742">
    <property type="term" value="P:defense response to bacterium"/>
    <property type="evidence" value="ECO:0007669"/>
    <property type="project" value="UniProtKB-KW"/>
</dbReference>
<evidence type="ECO:0000256" key="8">
    <source>
        <dbReference type="ARBA" id="ARBA00022801"/>
    </source>
</evidence>
<evidence type="ECO:0000313" key="16">
    <source>
        <dbReference type="Proteomes" id="UP000266188"/>
    </source>
</evidence>
<evidence type="ECO:0000256" key="2">
    <source>
        <dbReference type="ARBA" id="ARBA00004613"/>
    </source>
</evidence>
<comment type="function">
    <text evidence="11">This enzyme has both lysozyme (acetylmuramidase) and diacetylmuramidase activities.</text>
</comment>
<keyword evidence="5" id="KW-0964">Secreted</keyword>
<feature type="chain" id="PRO_5017290267" description="N,O-diacetylmuramidase" evidence="14">
    <location>
        <begin position="17"/>
        <end position="234"/>
    </location>
</feature>
<dbReference type="FunFam" id="3.20.20.80:FF:000060">
    <property type="entry name" value="Lysozyme M1"/>
    <property type="match status" value="1"/>
</dbReference>
<dbReference type="Proteomes" id="UP000266188">
    <property type="component" value="Unassembled WGS sequence"/>
</dbReference>
<dbReference type="Gene3D" id="3.20.20.80">
    <property type="entry name" value="Glycosidases"/>
    <property type="match status" value="1"/>
</dbReference>
<dbReference type="STRING" id="2070753.A0A3A2ZM68"/>
<dbReference type="GO" id="GO:0003796">
    <property type="term" value="F:lysozyme activity"/>
    <property type="evidence" value="ECO:0007669"/>
    <property type="project" value="UniProtKB-EC"/>
</dbReference>
<comment type="caution">
    <text evidence="15">The sequence shown here is derived from an EMBL/GenBank/DDBJ whole genome shotgun (WGS) entry which is preliminary data.</text>
</comment>
<accession>A0A3A2ZM68</accession>
<dbReference type="PANTHER" id="PTHR34135">
    <property type="entry name" value="LYSOZYME"/>
    <property type="match status" value="1"/>
</dbReference>
<dbReference type="CDD" id="cd06412">
    <property type="entry name" value="GH25_CH-type"/>
    <property type="match status" value="1"/>
</dbReference>
<evidence type="ECO:0000256" key="7">
    <source>
        <dbReference type="ARBA" id="ARBA00022638"/>
    </source>
</evidence>
<evidence type="ECO:0000256" key="3">
    <source>
        <dbReference type="ARBA" id="ARBA00010646"/>
    </source>
</evidence>
<dbReference type="PANTHER" id="PTHR34135:SF2">
    <property type="entry name" value="LYSOZYME"/>
    <property type="match status" value="1"/>
</dbReference>
<comment type="catalytic activity">
    <reaction evidence="1">
        <text>Hydrolysis of (1-&gt;4)-beta-linkages between N-acetylmuramic acid and N-acetyl-D-glucosamine residues in a peptidoglycan and between N-acetyl-D-glucosamine residues in chitodextrins.</text>
        <dbReference type="EC" id="3.2.1.17"/>
    </reaction>
</comment>
<dbReference type="SUPFAM" id="SSF51445">
    <property type="entry name" value="(Trans)glycosidases"/>
    <property type="match status" value="1"/>
</dbReference>
<dbReference type="OrthoDB" id="6590422at2759"/>
<evidence type="ECO:0000256" key="5">
    <source>
        <dbReference type="ARBA" id="ARBA00022525"/>
    </source>
</evidence>
<name>A0A3A2ZM68_9EURO</name>